<protein>
    <submittedName>
        <fullName evidence="1">Uncharacterized protein</fullName>
    </submittedName>
</protein>
<evidence type="ECO:0000313" key="2">
    <source>
        <dbReference type="Proteomes" id="UP000054498"/>
    </source>
</evidence>
<organism evidence="1 2">
    <name type="scientific">Monoraphidium neglectum</name>
    <dbReference type="NCBI Taxonomy" id="145388"/>
    <lineage>
        <taxon>Eukaryota</taxon>
        <taxon>Viridiplantae</taxon>
        <taxon>Chlorophyta</taxon>
        <taxon>core chlorophytes</taxon>
        <taxon>Chlorophyceae</taxon>
        <taxon>CS clade</taxon>
        <taxon>Sphaeropleales</taxon>
        <taxon>Selenastraceae</taxon>
        <taxon>Monoraphidium</taxon>
    </lineage>
</organism>
<keyword evidence="2" id="KW-1185">Reference proteome</keyword>
<proteinExistence type="predicted"/>
<dbReference type="Proteomes" id="UP000054498">
    <property type="component" value="Unassembled WGS sequence"/>
</dbReference>
<name>A0A0D2MGP1_9CHLO</name>
<dbReference type="KEGG" id="mng:MNEG_5722"/>
<dbReference type="OrthoDB" id="532671at2759"/>
<evidence type="ECO:0000313" key="1">
    <source>
        <dbReference type="EMBL" id="KIZ02240.1"/>
    </source>
</evidence>
<dbReference type="GeneID" id="25738599"/>
<sequence>MLDNARLVPELLQLVAHVSTMRVVLRRWDRGDYAAASAITYPDKLLGGCEAEFNRQGGVFFAPAACWRCRKQPWAAFGLGAGFVRRPAGVRVKMRQAKLLGETTPKAVDGGVKLEVRGPMGAKVRAIGPAAAGSIGGGVSSGGEQGTMPRSKL</sequence>
<reference evidence="1 2" key="1">
    <citation type="journal article" date="2013" name="BMC Genomics">
        <title>Reconstruction of the lipid metabolism for the microalga Monoraphidium neglectum from its genome sequence reveals characteristics suitable for biofuel production.</title>
        <authorList>
            <person name="Bogen C."/>
            <person name="Al-Dilaimi A."/>
            <person name="Albersmeier A."/>
            <person name="Wichmann J."/>
            <person name="Grundmann M."/>
            <person name="Rupp O."/>
            <person name="Lauersen K.J."/>
            <person name="Blifernez-Klassen O."/>
            <person name="Kalinowski J."/>
            <person name="Goesmann A."/>
            <person name="Mussgnug J.H."/>
            <person name="Kruse O."/>
        </authorList>
    </citation>
    <scope>NUCLEOTIDE SEQUENCE [LARGE SCALE GENOMIC DNA]</scope>
    <source>
        <strain evidence="1 2">SAG 48.87</strain>
    </source>
</reference>
<accession>A0A0D2MGP1</accession>
<dbReference type="EMBL" id="KK101091">
    <property type="protein sequence ID" value="KIZ02240.1"/>
    <property type="molecule type" value="Genomic_DNA"/>
</dbReference>
<gene>
    <name evidence="1" type="ORF">MNEG_5722</name>
</gene>
<dbReference type="RefSeq" id="XP_013901259.1">
    <property type="nucleotide sequence ID" value="XM_014045805.1"/>
</dbReference>
<dbReference type="AlphaFoldDB" id="A0A0D2MGP1"/>